<keyword evidence="2" id="KW-0645">Protease</keyword>
<evidence type="ECO:0000256" key="6">
    <source>
        <dbReference type="ARBA" id="ARBA00023180"/>
    </source>
</evidence>
<keyword evidence="7" id="KW-0732">Signal</keyword>
<dbReference type="SMART" id="SM00645">
    <property type="entry name" value="Pept_C1"/>
    <property type="match status" value="1"/>
</dbReference>
<evidence type="ECO:0000256" key="5">
    <source>
        <dbReference type="ARBA" id="ARBA00023157"/>
    </source>
</evidence>
<dbReference type="InterPro" id="IPR000668">
    <property type="entry name" value="Peptidase_C1A_C"/>
</dbReference>
<organism evidence="10 11">
    <name type="scientific">Psophocarpus tetragonolobus</name>
    <name type="common">Winged bean</name>
    <name type="synonym">Dolichos tetragonolobus</name>
    <dbReference type="NCBI Taxonomy" id="3891"/>
    <lineage>
        <taxon>Eukaryota</taxon>
        <taxon>Viridiplantae</taxon>
        <taxon>Streptophyta</taxon>
        <taxon>Embryophyta</taxon>
        <taxon>Tracheophyta</taxon>
        <taxon>Spermatophyta</taxon>
        <taxon>Magnoliopsida</taxon>
        <taxon>eudicotyledons</taxon>
        <taxon>Gunneridae</taxon>
        <taxon>Pentapetalae</taxon>
        <taxon>rosids</taxon>
        <taxon>fabids</taxon>
        <taxon>Fabales</taxon>
        <taxon>Fabaceae</taxon>
        <taxon>Papilionoideae</taxon>
        <taxon>50 kb inversion clade</taxon>
        <taxon>NPAAA clade</taxon>
        <taxon>indigoferoid/millettioid clade</taxon>
        <taxon>Phaseoleae</taxon>
        <taxon>Psophocarpus</taxon>
    </lineage>
</organism>
<gene>
    <name evidence="10" type="ORF">VNO78_11354</name>
</gene>
<dbReference type="CDD" id="cd02248">
    <property type="entry name" value="Peptidase_C1A"/>
    <property type="match status" value="1"/>
</dbReference>
<comment type="caution">
    <text evidence="10">The sequence shown here is derived from an EMBL/GenBank/DDBJ whole genome shotgun (WGS) entry which is preliminary data.</text>
</comment>
<feature type="signal peptide" evidence="7">
    <location>
        <begin position="1"/>
        <end position="19"/>
    </location>
</feature>
<keyword evidence="11" id="KW-1185">Reference proteome</keyword>
<dbReference type="Gene3D" id="3.90.70.10">
    <property type="entry name" value="Cysteine proteinases"/>
    <property type="match status" value="1"/>
</dbReference>
<dbReference type="InterPro" id="IPR025661">
    <property type="entry name" value="Pept_asp_AS"/>
</dbReference>
<reference evidence="10 11" key="1">
    <citation type="submission" date="2024-01" db="EMBL/GenBank/DDBJ databases">
        <title>The genomes of 5 underutilized Papilionoideae crops provide insights into root nodulation and disease resistanc.</title>
        <authorList>
            <person name="Jiang F."/>
        </authorList>
    </citation>
    <scope>NUCLEOTIDE SEQUENCE [LARGE SCALE GENOMIC DNA]</scope>
    <source>
        <strain evidence="10">DUOXIRENSHENG_FW03</strain>
        <tissue evidence="10">Leaves</tissue>
    </source>
</reference>
<evidence type="ECO:0000259" key="9">
    <source>
        <dbReference type="SMART" id="SM00848"/>
    </source>
</evidence>
<evidence type="ECO:0000313" key="11">
    <source>
        <dbReference type="Proteomes" id="UP001386955"/>
    </source>
</evidence>
<dbReference type="SUPFAM" id="SSF54001">
    <property type="entry name" value="Cysteine proteinases"/>
    <property type="match status" value="1"/>
</dbReference>
<dbReference type="PROSITE" id="PS00640">
    <property type="entry name" value="THIOL_PROTEASE_ASN"/>
    <property type="match status" value="1"/>
</dbReference>
<dbReference type="AlphaFoldDB" id="A0AAN9SL97"/>
<accession>A0AAN9SL97</accession>
<dbReference type="EMBL" id="JAYMYS010000003">
    <property type="protein sequence ID" value="KAK7400154.1"/>
    <property type="molecule type" value="Genomic_DNA"/>
</dbReference>
<dbReference type="SMART" id="SM00848">
    <property type="entry name" value="Inhibitor_I29"/>
    <property type="match status" value="1"/>
</dbReference>
<dbReference type="Pfam" id="PF00112">
    <property type="entry name" value="Peptidase_C1"/>
    <property type="match status" value="1"/>
</dbReference>
<evidence type="ECO:0000259" key="8">
    <source>
        <dbReference type="SMART" id="SM00645"/>
    </source>
</evidence>
<comment type="similarity">
    <text evidence="1">Belongs to the peptidase C1 family.</text>
</comment>
<evidence type="ECO:0000256" key="3">
    <source>
        <dbReference type="ARBA" id="ARBA00022801"/>
    </source>
</evidence>
<dbReference type="PANTHER" id="PTHR12411">
    <property type="entry name" value="CYSTEINE PROTEASE FAMILY C1-RELATED"/>
    <property type="match status" value="1"/>
</dbReference>
<dbReference type="FunFam" id="3.90.70.10:FF:000138">
    <property type="entry name" value="Cruzipain"/>
    <property type="match status" value="1"/>
</dbReference>
<evidence type="ECO:0000313" key="10">
    <source>
        <dbReference type="EMBL" id="KAK7400154.1"/>
    </source>
</evidence>
<feature type="domain" description="Peptidase C1A papain C-terminal" evidence="8">
    <location>
        <begin position="138"/>
        <end position="361"/>
    </location>
</feature>
<dbReference type="FunFam" id="1.10.287.2250:FF:000007">
    <property type="entry name" value="P34 probable thiol protease"/>
    <property type="match status" value="1"/>
</dbReference>
<name>A0AAN9SL97_PSOTE</name>
<dbReference type="Pfam" id="PF08246">
    <property type="entry name" value="Inhibitor_I29"/>
    <property type="match status" value="1"/>
</dbReference>
<evidence type="ECO:0000256" key="7">
    <source>
        <dbReference type="SAM" id="SignalP"/>
    </source>
</evidence>
<protein>
    <submittedName>
        <fullName evidence="10">Uncharacterized protein</fullName>
    </submittedName>
</protein>
<dbReference type="GO" id="GO:0008234">
    <property type="term" value="F:cysteine-type peptidase activity"/>
    <property type="evidence" value="ECO:0007669"/>
    <property type="project" value="UniProtKB-KW"/>
</dbReference>
<keyword evidence="5" id="KW-1015">Disulfide bond</keyword>
<dbReference type="Gene3D" id="1.10.287.2250">
    <property type="match status" value="1"/>
</dbReference>
<dbReference type="GO" id="GO:0006508">
    <property type="term" value="P:proteolysis"/>
    <property type="evidence" value="ECO:0007669"/>
    <property type="project" value="UniProtKB-KW"/>
</dbReference>
<evidence type="ECO:0000256" key="4">
    <source>
        <dbReference type="ARBA" id="ARBA00022807"/>
    </source>
</evidence>
<dbReference type="InterPro" id="IPR038765">
    <property type="entry name" value="Papain-like_cys_pep_sf"/>
</dbReference>
<dbReference type="PRINTS" id="PR00705">
    <property type="entry name" value="PAPAIN"/>
</dbReference>
<proteinExistence type="inferred from homology"/>
<keyword evidence="3" id="KW-0378">Hydrolase</keyword>
<dbReference type="InterPro" id="IPR013201">
    <property type="entry name" value="Prot_inhib_I29"/>
</dbReference>
<sequence>MAFLVFLLFSLLCLSSSSSSTSNAHRSILDLDLTKYTTEAQVSSLFQLWKSENGRVYKNQEEESKKLEIFQSNLNYIRDMNAKRKSPHSHRLGLNKFADITLEEFSKTYLQAPKDVSRHIKMAKKRDIEELPCCCDNAPESWDWREKGVITDVKYQGQCGSGWAFSATGAIEAVHAIATGNLVSLSAQELVDCVEESEGCYNGWPYQSFEWVVKNGGIATEDEYPYKAKDGRCKANKMQERVTIDGYQTLLLSNDSVVSESETEKALLCATFEQPITVSIDAKNFHLYTGGIYDGKKCSVPYGINHFVLIVGYGSEDGEDYWIAKNSWGKDWGMDGYIRIKRNTGDVLGVCGMNYFAAYPTKEKPETFMSAPRMDHSPL</sequence>
<keyword evidence="6" id="KW-0325">Glycoprotein</keyword>
<feature type="chain" id="PRO_5042822166" evidence="7">
    <location>
        <begin position="20"/>
        <end position="379"/>
    </location>
</feature>
<evidence type="ECO:0000256" key="2">
    <source>
        <dbReference type="ARBA" id="ARBA00022670"/>
    </source>
</evidence>
<dbReference type="InterPro" id="IPR013128">
    <property type="entry name" value="Peptidase_C1A"/>
</dbReference>
<dbReference type="Proteomes" id="UP001386955">
    <property type="component" value="Unassembled WGS sequence"/>
</dbReference>
<feature type="domain" description="Cathepsin propeptide inhibitor" evidence="9">
    <location>
        <begin position="46"/>
        <end position="105"/>
    </location>
</feature>
<dbReference type="InterPro" id="IPR039417">
    <property type="entry name" value="Peptidase_C1A_papain-like"/>
</dbReference>
<keyword evidence="4" id="KW-0788">Thiol protease</keyword>
<evidence type="ECO:0000256" key="1">
    <source>
        <dbReference type="ARBA" id="ARBA00008455"/>
    </source>
</evidence>